<evidence type="ECO:0000313" key="2">
    <source>
        <dbReference type="Proteomes" id="UP000182658"/>
    </source>
</evidence>
<protein>
    <submittedName>
        <fullName evidence="1">Uncharacterized protein</fullName>
    </submittedName>
</protein>
<proteinExistence type="predicted"/>
<sequence>MTVSPTDDPIVLFQRDTYSWLCKGMVNATGCPPDEMWLSTSHYRAVSPQAVSLFHMSVMPRLVASNPSQTTEKSQAPSLEGGLLHLCSGLCCWLNSMCAFANGLIKSWGTPLQVFHVSSRQFLEWAKSGRRQSPVPPRHVWILLEGDQPVVFAGPTAGAPLNGEPPRVP</sequence>
<gene>
    <name evidence="1" type="ORF">CONLIGDRAFT_195839</name>
</gene>
<dbReference type="Proteomes" id="UP000182658">
    <property type="component" value="Unassembled WGS sequence"/>
</dbReference>
<organism evidence="1 2">
    <name type="scientific">Coniochaeta ligniaria NRRL 30616</name>
    <dbReference type="NCBI Taxonomy" id="1408157"/>
    <lineage>
        <taxon>Eukaryota</taxon>
        <taxon>Fungi</taxon>
        <taxon>Dikarya</taxon>
        <taxon>Ascomycota</taxon>
        <taxon>Pezizomycotina</taxon>
        <taxon>Sordariomycetes</taxon>
        <taxon>Sordariomycetidae</taxon>
        <taxon>Coniochaetales</taxon>
        <taxon>Coniochaetaceae</taxon>
        <taxon>Coniochaeta</taxon>
    </lineage>
</organism>
<dbReference type="EMBL" id="KV875094">
    <property type="protein sequence ID" value="OIW33818.1"/>
    <property type="molecule type" value="Genomic_DNA"/>
</dbReference>
<keyword evidence="2" id="KW-1185">Reference proteome</keyword>
<dbReference type="AlphaFoldDB" id="A0A1J7K120"/>
<evidence type="ECO:0000313" key="1">
    <source>
        <dbReference type="EMBL" id="OIW33818.1"/>
    </source>
</evidence>
<accession>A0A1J7K120</accession>
<reference evidence="1 2" key="1">
    <citation type="submission" date="2016-10" db="EMBL/GenBank/DDBJ databases">
        <title>Draft genome sequence of Coniochaeta ligniaria NRRL30616, a lignocellulolytic fungus for bioabatement of inhibitors in plant biomass hydrolysates.</title>
        <authorList>
            <consortium name="DOE Joint Genome Institute"/>
            <person name="Jimenez D.J."/>
            <person name="Hector R.E."/>
            <person name="Riley R."/>
            <person name="Sun H."/>
            <person name="Grigoriev I.V."/>
            <person name="Van Elsas J.D."/>
            <person name="Nichols N.N."/>
        </authorList>
    </citation>
    <scope>NUCLEOTIDE SEQUENCE [LARGE SCALE GENOMIC DNA]</scope>
    <source>
        <strain evidence="1 2">NRRL 30616</strain>
    </source>
</reference>
<name>A0A1J7K120_9PEZI</name>
<dbReference type="InParanoid" id="A0A1J7K120"/>